<name>A0A853IYM9_9BURK</name>
<feature type="binding site" evidence="5">
    <location>
        <position position="168"/>
    </location>
    <ligand>
        <name>S-adenosyl-L-methionine</name>
        <dbReference type="ChEBI" id="CHEBI:59789"/>
    </ligand>
</feature>
<dbReference type="NCBIfam" id="TIGR00536">
    <property type="entry name" value="hemK_fam"/>
    <property type="match status" value="1"/>
</dbReference>
<dbReference type="PANTHER" id="PTHR18895:SF74">
    <property type="entry name" value="MTRF1L RELEASE FACTOR GLUTAMINE METHYLTRANSFERASE"/>
    <property type="match status" value="1"/>
</dbReference>
<evidence type="ECO:0000259" key="7">
    <source>
        <dbReference type="Pfam" id="PF05175"/>
    </source>
</evidence>
<dbReference type="Pfam" id="PF17827">
    <property type="entry name" value="PrmC_N"/>
    <property type="match status" value="1"/>
</dbReference>
<dbReference type="InterPro" id="IPR019874">
    <property type="entry name" value="RF_methyltr_PrmC"/>
</dbReference>
<evidence type="ECO:0000256" key="4">
    <source>
        <dbReference type="ARBA" id="ARBA00048391"/>
    </source>
</evidence>
<feature type="region of interest" description="Disordered" evidence="6">
    <location>
        <begin position="265"/>
        <end position="286"/>
    </location>
</feature>
<dbReference type="InterPro" id="IPR004556">
    <property type="entry name" value="HemK-like"/>
</dbReference>
<dbReference type="Pfam" id="PF05175">
    <property type="entry name" value="MTS"/>
    <property type="match status" value="1"/>
</dbReference>
<dbReference type="PROSITE" id="PS00092">
    <property type="entry name" value="N6_MTASE"/>
    <property type="match status" value="1"/>
</dbReference>
<keyword evidence="3 5" id="KW-0949">S-adenosyl-L-methionine</keyword>
<dbReference type="InterPro" id="IPR007848">
    <property type="entry name" value="Small_mtfrase_dom"/>
</dbReference>
<dbReference type="EC" id="2.1.1.297" evidence="5"/>
<dbReference type="FunFam" id="3.40.50.150:FF:000053">
    <property type="entry name" value="Release factor glutamine methyltransferase"/>
    <property type="match status" value="1"/>
</dbReference>
<evidence type="ECO:0000256" key="2">
    <source>
        <dbReference type="ARBA" id="ARBA00022679"/>
    </source>
</evidence>
<feature type="binding site" evidence="5">
    <location>
        <begin position="118"/>
        <end position="122"/>
    </location>
    <ligand>
        <name>S-adenosyl-L-methionine</name>
        <dbReference type="ChEBI" id="CHEBI:59789"/>
    </ligand>
</feature>
<evidence type="ECO:0000256" key="6">
    <source>
        <dbReference type="SAM" id="MobiDB-lite"/>
    </source>
</evidence>
<dbReference type="Gene3D" id="3.40.50.150">
    <property type="entry name" value="Vaccinia Virus protein VP39"/>
    <property type="match status" value="1"/>
</dbReference>
<gene>
    <name evidence="5 9" type="primary">prmC</name>
    <name evidence="9" type="ORF">H0I39_13505</name>
</gene>
<protein>
    <recommendedName>
        <fullName evidence="5">Release factor glutamine methyltransferase</fullName>
        <shortName evidence="5">RF MTase</shortName>
        <ecNumber evidence="5">2.1.1.297</ecNumber>
    </recommendedName>
    <alternativeName>
        <fullName evidence="5">N5-glutamine methyltransferase PrmC</fullName>
    </alternativeName>
    <alternativeName>
        <fullName evidence="5">Protein-(glutamine-N5) MTase PrmC</fullName>
    </alternativeName>
    <alternativeName>
        <fullName evidence="5">Protein-glutamine N-methyltransferase PrmC</fullName>
    </alternativeName>
</protein>
<comment type="caution">
    <text evidence="9">The sequence shown here is derived from an EMBL/GenBank/DDBJ whole genome shotgun (WGS) entry which is preliminary data.</text>
</comment>
<dbReference type="CDD" id="cd02440">
    <property type="entry name" value="AdoMet_MTases"/>
    <property type="match status" value="1"/>
</dbReference>
<dbReference type="HAMAP" id="MF_02126">
    <property type="entry name" value="RF_methyltr_PrmC"/>
    <property type="match status" value="1"/>
</dbReference>
<dbReference type="RefSeq" id="WP_180550846.1">
    <property type="nucleotide sequence ID" value="NZ_JACCKX010000001.1"/>
</dbReference>
<feature type="domain" description="Release factor glutamine methyltransferase N-terminal" evidence="8">
    <location>
        <begin position="15"/>
        <end position="73"/>
    </location>
</feature>
<keyword evidence="2 5" id="KW-0808">Transferase</keyword>
<keyword evidence="1 5" id="KW-0489">Methyltransferase</keyword>
<proteinExistence type="inferred from homology"/>
<comment type="function">
    <text evidence="5">Methylates the class 1 translation termination release factors RF1/PrfA and RF2/PrfB on the glutamine residue of the universally conserved GGQ motif.</text>
</comment>
<keyword evidence="10" id="KW-1185">Reference proteome</keyword>
<dbReference type="EMBL" id="JACCKX010000001">
    <property type="protein sequence ID" value="NZA02519.1"/>
    <property type="molecule type" value="Genomic_DNA"/>
</dbReference>
<dbReference type="NCBIfam" id="TIGR03534">
    <property type="entry name" value="RF_mod_PrmC"/>
    <property type="match status" value="1"/>
</dbReference>
<dbReference type="GO" id="GO:0003676">
    <property type="term" value="F:nucleic acid binding"/>
    <property type="evidence" value="ECO:0007669"/>
    <property type="project" value="InterPro"/>
</dbReference>
<accession>A0A853IYM9</accession>
<evidence type="ECO:0000313" key="9">
    <source>
        <dbReference type="EMBL" id="NZA02519.1"/>
    </source>
</evidence>
<evidence type="ECO:0000259" key="8">
    <source>
        <dbReference type="Pfam" id="PF17827"/>
    </source>
</evidence>
<feature type="domain" description="Methyltransferase small" evidence="7">
    <location>
        <begin position="104"/>
        <end position="192"/>
    </location>
</feature>
<reference evidence="9 10" key="1">
    <citation type="submission" date="2020-07" db="EMBL/GenBank/DDBJ databases">
        <authorList>
            <person name="Maaloum M."/>
        </authorList>
    </citation>
    <scope>NUCLEOTIDE SEQUENCE [LARGE SCALE GENOMIC DNA]</scope>
    <source>
        <strain evidence="9 10">GCS-AN-3</strain>
    </source>
</reference>
<evidence type="ECO:0000256" key="3">
    <source>
        <dbReference type="ARBA" id="ARBA00022691"/>
    </source>
</evidence>
<comment type="catalytic activity">
    <reaction evidence="4 5">
        <text>L-glutaminyl-[peptide chain release factor] + S-adenosyl-L-methionine = N(5)-methyl-L-glutaminyl-[peptide chain release factor] + S-adenosyl-L-homocysteine + H(+)</text>
        <dbReference type="Rhea" id="RHEA:42896"/>
        <dbReference type="Rhea" id="RHEA-COMP:10271"/>
        <dbReference type="Rhea" id="RHEA-COMP:10272"/>
        <dbReference type="ChEBI" id="CHEBI:15378"/>
        <dbReference type="ChEBI" id="CHEBI:30011"/>
        <dbReference type="ChEBI" id="CHEBI:57856"/>
        <dbReference type="ChEBI" id="CHEBI:59789"/>
        <dbReference type="ChEBI" id="CHEBI:61891"/>
        <dbReference type="EC" id="2.1.1.297"/>
    </reaction>
</comment>
<feature type="binding site" evidence="5">
    <location>
        <position position="141"/>
    </location>
    <ligand>
        <name>S-adenosyl-L-methionine</name>
        <dbReference type="ChEBI" id="CHEBI:59789"/>
    </ligand>
</feature>
<dbReference type="InterPro" id="IPR050320">
    <property type="entry name" value="N5-glutamine_MTase"/>
</dbReference>
<feature type="compositionally biased region" description="Basic and acidic residues" evidence="6">
    <location>
        <begin position="274"/>
        <end position="286"/>
    </location>
</feature>
<dbReference type="InterPro" id="IPR029063">
    <property type="entry name" value="SAM-dependent_MTases_sf"/>
</dbReference>
<comment type="similarity">
    <text evidence="5">Belongs to the protein N5-glutamine methyltransferase family. PrmC subfamily.</text>
</comment>
<evidence type="ECO:0000256" key="1">
    <source>
        <dbReference type="ARBA" id="ARBA00022603"/>
    </source>
</evidence>
<dbReference type="AlphaFoldDB" id="A0A853IYM9"/>
<dbReference type="Proteomes" id="UP000589716">
    <property type="component" value="Unassembled WGS sequence"/>
</dbReference>
<sequence>MTTLSNALRHWQARGLPRLEAQMLLLHVLEQPTHARAWLLAHDTDAMPAEADARLQALATRRLAGEPLAYLTGEKAFHGLTLRVDARVLDPRDDTETLVDWALALLPADAPRRVLDLGTGSGAIALAIAQQRPLAQVVAVDASADALAVARANAERLGLRVDMRLGDWLTPVAGERLDLIVSNPPYIADTDPHLPALAHEPRQALVSGADGLDDIRRIVAQAPAHLAPGGWLLLEHGWDQAGAVRALLSAAGFAQVQSRRDLAGIERGSGGQYPDRRAQSSEKLSN</sequence>
<dbReference type="SUPFAM" id="SSF53335">
    <property type="entry name" value="S-adenosyl-L-methionine-dependent methyltransferases"/>
    <property type="match status" value="1"/>
</dbReference>
<evidence type="ECO:0000256" key="5">
    <source>
        <dbReference type="HAMAP-Rule" id="MF_02126"/>
    </source>
</evidence>
<dbReference type="InterPro" id="IPR002052">
    <property type="entry name" value="DNA_methylase_N6_adenine_CS"/>
</dbReference>
<dbReference type="Gene3D" id="1.10.8.10">
    <property type="entry name" value="DNA helicase RuvA subunit, C-terminal domain"/>
    <property type="match status" value="1"/>
</dbReference>
<feature type="binding site" evidence="5">
    <location>
        <begin position="183"/>
        <end position="186"/>
    </location>
    <ligand>
        <name>substrate</name>
    </ligand>
</feature>
<feature type="binding site" evidence="5">
    <location>
        <position position="183"/>
    </location>
    <ligand>
        <name>S-adenosyl-L-methionine</name>
        <dbReference type="ChEBI" id="CHEBI:59789"/>
    </ligand>
</feature>
<dbReference type="PANTHER" id="PTHR18895">
    <property type="entry name" value="HEMK METHYLTRANSFERASE"/>
    <property type="match status" value="1"/>
</dbReference>
<dbReference type="GO" id="GO:0032259">
    <property type="term" value="P:methylation"/>
    <property type="evidence" value="ECO:0007669"/>
    <property type="project" value="UniProtKB-KW"/>
</dbReference>
<dbReference type="GO" id="GO:0102559">
    <property type="term" value="F:peptide chain release factor N(5)-glutamine methyltransferase activity"/>
    <property type="evidence" value="ECO:0007669"/>
    <property type="project" value="UniProtKB-EC"/>
</dbReference>
<dbReference type="InterPro" id="IPR040758">
    <property type="entry name" value="PrmC_N"/>
</dbReference>
<evidence type="ECO:0000313" key="10">
    <source>
        <dbReference type="Proteomes" id="UP000589716"/>
    </source>
</evidence>
<organism evidence="9 10">
    <name type="scientific">Ottowia beijingensis</name>
    <dbReference type="NCBI Taxonomy" id="1207057"/>
    <lineage>
        <taxon>Bacteria</taxon>
        <taxon>Pseudomonadati</taxon>
        <taxon>Pseudomonadota</taxon>
        <taxon>Betaproteobacteria</taxon>
        <taxon>Burkholderiales</taxon>
        <taxon>Comamonadaceae</taxon>
        <taxon>Ottowia</taxon>
    </lineage>
</organism>